<comment type="caution">
    <text evidence="1">The sequence shown here is derived from an EMBL/GenBank/DDBJ whole genome shotgun (WGS) entry which is preliminary data.</text>
</comment>
<organism evidence="1 2">
    <name type="scientific">Dichotomicrobium thermohalophilum</name>
    <dbReference type="NCBI Taxonomy" id="933063"/>
    <lineage>
        <taxon>Bacteria</taxon>
        <taxon>Pseudomonadati</taxon>
        <taxon>Pseudomonadota</taxon>
        <taxon>Alphaproteobacteria</taxon>
        <taxon>Hyphomicrobiales</taxon>
        <taxon>Hyphomicrobiaceae</taxon>
        <taxon>Dichotomicrobium</taxon>
    </lineage>
</organism>
<dbReference type="NCBIfam" id="TIGR03292">
    <property type="entry name" value="PhnH_redo"/>
    <property type="match status" value="1"/>
</dbReference>
<dbReference type="PIRSF" id="PIRSF020680">
    <property type="entry name" value="PhnH"/>
    <property type="match status" value="1"/>
</dbReference>
<dbReference type="InterPro" id="IPR038058">
    <property type="entry name" value="PhnH-like_sp"/>
</dbReference>
<dbReference type="SUPFAM" id="SSF159709">
    <property type="entry name" value="PhnH-like"/>
    <property type="match status" value="1"/>
</dbReference>
<dbReference type="EMBL" id="QXDF01000001">
    <property type="protein sequence ID" value="RIA55614.1"/>
    <property type="molecule type" value="Genomic_DNA"/>
</dbReference>
<reference evidence="1 2" key="1">
    <citation type="submission" date="2018-08" db="EMBL/GenBank/DDBJ databases">
        <title>Genomic Encyclopedia of Archaeal and Bacterial Type Strains, Phase II (KMG-II): from individual species to whole genera.</title>
        <authorList>
            <person name="Goeker M."/>
        </authorList>
    </citation>
    <scope>NUCLEOTIDE SEQUENCE [LARGE SCALE GENOMIC DNA]</scope>
    <source>
        <strain evidence="1 2">DSM 5002</strain>
    </source>
</reference>
<name>A0A397QBZ2_9HYPH</name>
<dbReference type="GO" id="GO:0019634">
    <property type="term" value="P:organic phosphonate metabolic process"/>
    <property type="evidence" value="ECO:0007669"/>
    <property type="project" value="InterPro"/>
</dbReference>
<evidence type="ECO:0000313" key="2">
    <source>
        <dbReference type="Proteomes" id="UP000266273"/>
    </source>
</evidence>
<dbReference type="RefSeq" id="WP_119060499.1">
    <property type="nucleotide sequence ID" value="NZ_QXDF01000001.1"/>
</dbReference>
<evidence type="ECO:0000313" key="1">
    <source>
        <dbReference type="EMBL" id="RIA55614.1"/>
    </source>
</evidence>
<dbReference type="Pfam" id="PF05845">
    <property type="entry name" value="PhnH"/>
    <property type="match status" value="1"/>
</dbReference>
<dbReference type="AlphaFoldDB" id="A0A397QBZ2"/>
<keyword evidence="2" id="KW-1185">Reference proteome</keyword>
<dbReference type="OrthoDB" id="9814509at2"/>
<gene>
    <name evidence="1" type="ORF">BXY53_0684</name>
</gene>
<dbReference type="Proteomes" id="UP000266273">
    <property type="component" value="Unassembled WGS sequence"/>
</dbReference>
<dbReference type="InterPro" id="IPR008772">
    <property type="entry name" value="Phosphonate_metab_PhnH"/>
</dbReference>
<sequence>MNMVFRAFTDPAHESQQAFRAVMSAMAQPGQIVDVDVGFAPPAPLNAAAAAVLLTLADYETKVWSDTGVDVTAAQFLRFHTGARLIDDPALADFAVITDTHNAPALSTFAPGTPDYPDRSATAIIQVKEFQHEWRLTGPGIEGETRFSAGPLPEDFIKQWRDNHARFPQGVDIIFAGNGQIAALPRSTEIVETG</sequence>
<dbReference type="Gene3D" id="3.40.50.11310">
    <property type="entry name" value="Bacterial phosphonate metabolism protein PhnH"/>
    <property type="match status" value="1"/>
</dbReference>
<proteinExistence type="predicted"/>
<protein>
    <submittedName>
        <fullName evidence="1">Alpha-D-ribose 1-methylphosphonate 5-triphosphate synthase subunit PhnH</fullName>
    </submittedName>
</protein>
<accession>A0A397QBZ2</accession>